<dbReference type="EMBL" id="JACMSC010000011">
    <property type="protein sequence ID" value="KAG6498841.1"/>
    <property type="molecule type" value="Genomic_DNA"/>
</dbReference>
<protein>
    <submittedName>
        <fullName evidence="3">Uncharacterized protein</fullName>
    </submittedName>
</protein>
<evidence type="ECO:0000313" key="3">
    <source>
        <dbReference type="EMBL" id="KAG6498841.1"/>
    </source>
</evidence>
<proteinExistence type="inferred from homology"/>
<accession>A0A8J5G3A7</accession>
<dbReference type="GO" id="GO:0009733">
    <property type="term" value="P:response to auxin"/>
    <property type="evidence" value="ECO:0007669"/>
    <property type="project" value="InterPro"/>
</dbReference>
<dbReference type="Proteomes" id="UP000734854">
    <property type="component" value="Unassembled WGS sequence"/>
</dbReference>
<name>A0A8J5G3A7_ZINOF</name>
<dbReference type="InterPro" id="IPR003676">
    <property type="entry name" value="SAUR_fam"/>
</dbReference>
<dbReference type="Pfam" id="PF02519">
    <property type="entry name" value="Auxin_inducible"/>
    <property type="match status" value="1"/>
</dbReference>
<sequence length="110" mass="12510">MGAHLHLLHLRRGEGEGGEGVGGIRKGWIGIRVGAEGEERRRFEVPVEHLSHPLFAELLKAAEEEYGFRHQGAITIPCAVDHFRSVQTIIHRDCNFHHHHNFHLCFRPSP</sequence>
<dbReference type="PANTHER" id="PTHR31374:SF29">
    <property type="entry name" value="SAUR-LIKE AUXIN-RESPONSIVE PROTEIN FAMILY"/>
    <property type="match status" value="1"/>
</dbReference>
<keyword evidence="4" id="KW-1185">Reference proteome</keyword>
<evidence type="ECO:0000256" key="1">
    <source>
        <dbReference type="ARBA" id="ARBA00006974"/>
    </source>
</evidence>
<dbReference type="EMBL" id="JACMSC010000012">
    <property type="protein sequence ID" value="KAG6494878.1"/>
    <property type="molecule type" value="Genomic_DNA"/>
</dbReference>
<organism evidence="3 4">
    <name type="scientific">Zingiber officinale</name>
    <name type="common">Ginger</name>
    <name type="synonym">Amomum zingiber</name>
    <dbReference type="NCBI Taxonomy" id="94328"/>
    <lineage>
        <taxon>Eukaryota</taxon>
        <taxon>Viridiplantae</taxon>
        <taxon>Streptophyta</taxon>
        <taxon>Embryophyta</taxon>
        <taxon>Tracheophyta</taxon>
        <taxon>Spermatophyta</taxon>
        <taxon>Magnoliopsida</taxon>
        <taxon>Liliopsida</taxon>
        <taxon>Zingiberales</taxon>
        <taxon>Zingiberaceae</taxon>
        <taxon>Zingiber</taxon>
    </lineage>
</organism>
<comment type="similarity">
    <text evidence="1">Belongs to the ARG7 family.</text>
</comment>
<dbReference type="AlphaFoldDB" id="A0A8J5G3A7"/>
<evidence type="ECO:0000313" key="4">
    <source>
        <dbReference type="Proteomes" id="UP000734854"/>
    </source>
</evidence>
<comment type="caution">
    <text evidence="3">The sequence shown here is derived from an EMBL/GenBank/DDBJ whole genome shotgun (WGS) entry which is preliminary data.</text>
</comment>
<reference evidence="3 4" key="1">
    <citation type="submission" date="2020-08" db="EMBL/GenBank/DDBJ databases">
        <title>Plant Genome Project.</title>
        <authorList>
            <person name="Zhang R.-G."/>
        </authorList>
    </citation>
    <scope>NUCLEOTIDE SEQUENCE [LARGE SCALE GENOMIC DNA]</scope>
    <source>
        <tissue evidence="3">Rhizome</tissue>
    </source>
</reference>
<dbReference type="PANTHER" id="PTHR31374">
    <property type="entry name" value="AUXIN-INDUCED PROTEIN-LIKE-RELATED"/>
    <property type="match status" value="1"/>
</dbReference>
<gene>
    <name evidence="3" type="ORF">ZIOFF_038591</name>
    <name evidence="2" type="ORF">ZIOFF_042661</name>
</gene>
<evidence type="ECO:0000313" key="2">
    <source>
        <dbReference type="EMBL" id="KAG6494878.1"/>
    </source>
</evidence>